<keyword evidence="1" id="KW-0472">Membrane</keyword>
<name>A0A177ZJC4_9BACI</name>
<organism evidence="2 3">
    <name type="scientific">Lederbergia galactosidilytica</name>
    <dbReference type="NCBI Taxonomy" id="217031"/>
    <lineage>
        <taxon>Bacteria</taxon>
        <taxon>Bacillati</taxon>
        <taxon>Bacillota</taxon>
        <taxon>Bacilli</taxon>
        <taxon>Bacillales</taxon>
        <taxon>Bacillaceae</taxon>
        <taxon>Lederbergia</taxon>
    </lineage>
</organism>
<evidence type="ECO:0000256" key="1">
    <source>
        <dbReference type="SAM" id="Phobius"/>
    </source>
</evidence>
<gene>
    <name evidence="2" type="ORF">ABB05_18510</name>
</gene>
<proteinExistence type="predicted"/>
<feature type="transmembrane region" description="Helical" evidence="1">
    <location>
        <begin position="17"/>
        <end position="36"/>
    </location>
</feature>
<dbReference type="Proteomes" id="UP000077881">
    <property type="component" value="Unassembled WGS sequence"/>
</dbReference>
<dbReference type="EMBL" id="LDJR01000059">
    <property type="protein sequence ID" value="OAK67703.1"/>
    <property type="molecule type" value="Genomic_DNA"/>
</dbReference>
<keyword evidence="3" id="KW-1185">Reference proteome</keyword>
<sequence length="159" mass="18762">MNPKNFSVNEANKSLPIVWNTMITYLKAILFFGKAMHSRKINNKIIAKSIANSYEYLHMFIKFLIKRYELTEFMHISVVIPEFIEETEKVVNEMYKFSHESVVRLYDIRKISYLQTIILNDLWWLQSISQQNDVENNPNTKWLTCEVFNPTSTVKGGSE</sequence>
<keyword evidence="1" id="KW-0812">Transmembrane</keyword>
<reference evidence="2 3" key="1">
    <citation type="submission" date="2015-05" db="EMBL/GenBank/DDBJ databases">
        <title>Comparison of genome.</title>
        <authorList>
            <person name="Zheng Z."/>
            <person name="Sun M."/>
        </authorList>
    </citation>
    <scope>NUCLEOTIDE SEQUENCE [LARGE SCALE GENOMIC DNA]</scope>
    <source>
        <strain evidence="2 3">G25-74</strain>
    </source>
</reference>
<evidence type="ECO:0000313" key="2">
    <source>
        <dbReference type="EMBL" id="OAK67703.1"/>
    </source>
</evidence>
<dbReference type="PATRIC" id="fig|217031.6.peg.4012"/>
<evidence type="ECO:0000313" key="3">
    <source>
        <dbReference type="Proteomes" id="UP000077881"/>
    </source>
</evidence>
<accession>A0A177ZJC4</accession>
<comment type="caution">
    <text evidence="2">The sequence shown here is derived from an EMBL/GenBank/DDBJ whole genome shotgun (WGS) entry which is preliminary data.</text>
</comment>
<dbReference type="AlphaFoldDB" id="A0A177ZJC4"/>
<protein>
    <submittedName>
        <fullName evidence="2">Uncharacterized protein</fullName>
    </submittedName>
</protein>
<keyword evidence="1" id="KW-1133">Transmembrane helix</keyword>